<evidence type="ECO:0000313" key="7">
    <source>
        <dbReference type="Proteomes" id="UP000572212"/>
    </source>
</evidence>
<proteinExistence type="inferred from homology"/>
<dbReference type="RefSeq" id="WP_184249564.1">
    <property type="nucleotide sequence ID" value="NZ_BAAACU010000056.1"/>
</dbReference>
<dbReference type="FunFam" id="3.40.50.300:FF:000134">
    <property type="entry name" value="Iron-enterobactin ABC transporter ATP-binding protein"/>
    <property type="match status" value="1"/>
</dbReference>
<dbReference type="PROSITE" id="PS50893">
    <property type="entry name" value="ABC_TRANSPORTER_2"/>
    <property type="match status" value="1"/>
</dbReference>
<dbReference type="GO" id="GO:0005524">
    <property type="term" value="F:ATP binding"/>
    <property type="evidence" value="ECO:0007669"/>
    <property type="project" value="UniProtKB-KW"/>
</dbReference>
<dbReference type="PANTHER" id="PTHR42734">
    <property type="entry name" value="METAL TRANSPORT SYSTEM ATP-BINDING PROTEIN TM_0124-RELATED"/>
    <property type="match status" value="1"/>
</dbReference>
<evidence type="ECO:0000256" key="4">
    <source>
        <dbReference type="ARBA" id="ARBA00022840"/>
    </source>
</evidence>
<comment type="similarity">
    <text evidence="1">Belongs to the ABC transporter superfamily.</text>
</comment>
<reference evidence="6 7" key="1">
    <citation type="submission" date="2020-08" db="EMBL/GenBank/DDBJ databases">
        <title>Genomic Encyclopedia of Type Strains, Phase IV (KMG-IV): sequencing the most valuable type-strain genomes for metagenomic binning, comparative biology and taxonomic classification.</title>
        <authorList>
            <person name="Goeker M."/>
        </authorList>
    </citation>
    <scope>NUCLEOTIDE SEQUENCE [LARGE SCALE GENOMIC DNA]</scope>
    <source>
        <strain evidence="6 7">DSM 11805</strain>
    </source>
</reference>
<dbReference type="Pfam" id="PF00005">
    <property type="entry name" value="ABC_tran"/>
    <property type="match status" value="1"/>
</dbReference>
<sequence>MSDKIIEIEDVSFQYDYDKTVLSHINFSMRAGDFVGLVGPNGGGKTTLLKLILGLNKANNGTIRIFNTPIQEFKDKNKIAYVSQKANAFNRGFPATVEEVVEMGLTASLGIFKRIKKQHKLAVYEALKKVDMTSYAKENIGNLSGGQQQRVFIARALVSEPELLILDEPTVGVDQQNVSNFFDLLSKLNQQHISLLIVSHDLQAIANHVTNVFFVNKTIQAIDSLEDYPLFTLGGE</sequence>
<keyword evidence="4 6" id="KW-0067">ATP-binding</keyword>
<dbReference type="Gene3D" id="3.40.50.300">
    <property type="entry name" value="P-loop containing nucleotide triphosphate hydrolases"/>
    <property type="match status" value="1"/>
</dbReference>
<comment type="caution">
    <text evidence="6">The sequence shown here is derived from an EMBL/GenBank/DDBJ whole genome shotgun (WGS) entry which is preliminary data.</text>
</comment>
<dbReference type="GO" id="GO:0016887">
    <property type="term" value="F:ATP hydrolysis activity"/>
    <property type="evidence" value="ECO:0007669"/>
    <property type="project" value="InterPro"/>
</dbReference>
<dbReference type="PROSITE" id="PS00211">
    <property type="entry name" value="ABC_TRANSPORTER_1"/>
    <property type="match status" value="1"/>
</dbReference>
<dbReference type="InterPro" id="IPR003593">
    <property type="entry name" value="AAA+_ATPase"/>
</dbReference>
<dbReference type="SMART" id="SM00382">
    <property type="entry name" value="AAA"/>
    <property type="match status" value="1"/>
</dbReference>
<evidence type="ECO:0000256" key="2">
    <source>
        <dbReference type="ARBA" id="ARBA00022448"/>
    </source>
</evidence>
<keyword evidence="2" id="KW-0813">Transport</keyword>
<evidence type="ECO:0000313" key="6">
    <source>
        <dbReference type="EMBL" id="MBB6513780.1"/>
    </source>
</evidence>
<evidence type="ECO:0000259" key="5">
    <source>
        <dbReference type="PROSITE" id="PS50893"/>
    </source>
</evidence>
<dbReference type="Proteomes" id="UP000572212">
    <property type="component" value="Unassembled WGS sequence"/>
</dbReference>
<dbReference type="CDD" id="cd03235">
    <property type="entry name" value="ABC_Metallic_Cations"/>
    <property type="match status" value="1"/>
</dbReference>
<keyword evidence="6" id="KW-0378">Hydrolase</keyword>
<dbReference type="InterPro" id="IPR003439">
    <property type="entry name" value="ABC_transporter-like_ATP-bd"/>
</dbReference>
<dbReference type="InterPro" id="IPR050153">
    <property type="entry name" value="Metal_Ion_Import_ABC"/>
</dbReference>
<accession>A0A841RHW7</accession>
<dbReference type="EC" id="3.6.3.-" evidence="6"/>
<protein>
    <submittedName>
        <fullName evidence="6">Zinc transport system ATP-binding protein</fullName>
        <ecNumber evidence="6">3.6.3.-</ecNumber>
    </submittedName>
</protein>
<dbReference type="AlphaFoldDB" id="A0A841RHW7"/>
<organism evidence="6 7">
    <name type="scientific">Gracilibacillus halotolerans</name>
    <dbReference type="NCBI Taxonomy" id="74386"/>
    <lineage>
        <taxon>Bacteria</taxon>
        <taxon>Bacillati</taxon>
        <taxon>Bacillota</taxon>
        <taxon>Bacilli</taxon>
        <taxon>Bacillales</taxon>
        <taxon>Bacillaceae</taxon>
        <taxon>Gracilibacillus</taxon>
    </lineage>
</organism>
<keyword evidence="7" id="KW-1185">Reference proteome</keyword>
<dbReference type="InterPro" id="IPR027417">
    <property type="entry name" value="P-loop_NTPase"/>
</dbReference>
<feature type="domain" description="ABC transporter" evidence="5">
    <location>
        <begin position="6"/>
        <end position="234"/>
    </location>
</feature>
<dbReference type="PANTHER" id="PTHR42734:SF17">
    <property type="entry name" value="METAL TRANSPORT SYSTEM ATP-BINDING PROTEIN TM_0124-RELATED"/>
    <property type="match status" value="1"/>
</dbReference>
<dbReference type="SUPFAM" id="SSF52540">
    <property type="entry name" value="P-loop containing nucleoside triphosphate hydrolases"/>
    <property type="match status" value="1"/>
</dbReference>
<evidence type="ECO:0000256" key="1">
    <source>
        <dbReference type="ARBA" id="ARBA00005417"/>
    </source>
</evidence>
<dbReference type="EMBL" id="JACHON010000016">
    <property type="protein sequence ID" value="MBB6513780.1"/>
    <property type="molecule type" value="Genomic_DNA"/>
</dbReference>
<gene>
    <name evidence="6" type="ORF">GGQ92_002596</name>
</gene>
<dbReference type="InterPro" id="IPR017871">
    <property type="entry name" value="ABC_transporter-like_CS"/>
</dbReference>
<keyword evidence="3" id="KW-0547">Nucleotide-binding</keyword>
<evidence type="ECO:0000256" key="3">
    <source>
        <dbReference type="ARBA" id="ARBA00022741"/>
    </source>
</evidence>
<name>A0A841RHW7_9BACI</name>